<dbReference type="GO" id="GO:0030643">
    <property type="term" value="P:intracellular phosphate ion homeostasis"/>
    <property type="evidence" value="ECO:0007669"/>
    <property type="project" value="InterPro"/>
</dbReference>
<evidence type="ECO:0000256" key="1">
    <source>
        <dbReference type="ARBA" id="ARBA00004496"/>
    </source>
</evidence>
<gene>
    <name evidence="10" type="ORF">OMM_02041</name>
</gene>
<sequence>MTKRFRKEIDNIKKMVLSLGAKVEDRVQLATQAIESCDTEIATKIINQDHEIDQAEVEIEEECLKLLALYQPVAVDLRFLVAVIKINNDLERIADQAVNISQRILTMSKDKTNGQKFFFDYTPMTEKVNYMLKQSLDALINLNIDTAINVCQMDDAVDKINREAYRSIKQTMKDNSEQLSYLINLFLISRHLERLADHCTNIAEEVIYMIEGEIVRHGSITTE</sequence>
<dbReference type="EMBL" id="ATBP01000193">
    <property type="protein sequence ID" value="ETR72018.1"/>
    <property type="molecule type" value="Genomic_DNA"/>
</dbReference>
<evidence type="ECO:0000256" key="7">
    <source>
        <dbReference type="ARBA" id="ARBA00056181"/>
    </source>
</evidence>
<dbReference type="Proteomes" id="UP000189670">
    <property type="component" value="Unassembled WGS sequence"/>
</dbReference>
<evidence type="ECO:0000256" key="4">
    <source>
        <dbReference type="ARBA" id="ARBA00022448"/>
    </source>
</evidence>
<evidence type="ECO:0000259" key="9">
    <source>
        <dbReference type="Pfam" id="PF01895"/>
    </source>
</evidence>
<dbReference type="InterPro" id="IPR028366">
    <property type="entry name" value="PhoU"/>
</dbReference>
<comment type="function">
    <text evidence="7 8">Plays a role in the regulation of phosphate uptake.</text>
</comment>
<dbReference type="GO" id="GO:0045936">
    <property type="term" value="P:negative regulation of phosphate metabolic process"/>
    <property type="evidence" value="ECO:0007669"/>
    <property type="project" value="InterPro"/>
</dbReference>
<dbReference type="GO" id="GO:0006817">
    <property type="term" value="P:phosphate ion transport"/>
    <property type="evidence" value="ECO:0007669"/>
    <property type="project" value="UniProtKB-KW"/>
</dbReference>
<comment type="similarity">
    <text evidence="2 8">Belongs to the PhoU family.</text>
</comment>
<comment type="subcellular location">
    <subcellularLocation>
        <location evidence="1 8">Cytoplasm</location>
    </subcellularLocation>
</comment>
<evidence type="ECO:0000256" key="3">
    <source>
        <dbReference type="ARBA" id="ARBA00011738"/>
    </source>
</evidence>
<dbReference type="FunFam" id="1.20.58.220:FF:000004">
    <property type="entry name" value="Phosphate-specific transport system accessory protein PhoU"/>
    <property type="match status" value="1"/>
</dbReference>
<keyword evidence="5 8" id="KW-0963">Cytoplasm</keyword>
<comment type="caution">
    <text evidence="10">The sequence shown here is derived from an EMBL/GenBank/DDBJ whole genome shotgun (WGS) entry which is preliminary data.</text>
</comment>
<evidence type="ECO:0000313" key="11">
    <source>
        <dbReference type="Proteomes" id="UP000189670"/>
    </source>
</evidence>
<keyword evidence="6 8" id="KW-0592">Phosphate transport</keyword>
<dbReference type="Pfam" id="PF01895">
    <property type="entry name" value="PhoU"/>
    <property type="match status" value="2"/>
</dbReference>
<evidence type="ECO:0000256" key="8">
    <source>
        <dbReference type="PIRNR" id="PIRNR003107"/>
    </source>
</evidence>
<reference evidence="11" key="1">
    <citation type="submission" date="2012-11" db="EMBL/GenBank/DDBJ databases">
        <authorList>
            <person name="Lucero-Rivera Y.E."/>
            <person name="Tovar-Ramirez D."/>
        </authorList>
    </citation>
    <scope>NUCLEOTIDE SEQUENCE [LARGE SCALE GENOMIC DNA]</scope>
    <source>
        <strain evidence="11">Araruama</strain>
    </source>
</reference>
<dbReference type="PIRSF" id="PIRSF003107">
    <property type="entry name" value="PhoU"/>
    <property type="match status" value="1"/>
</dbReference>
<dbReference type="PANTHER" id="PTHR42930:SF3">
    <property type="entry name" value="PHOSPHATE-SPECIFIC TRANSPORT SYSTEM ACCESSORY PROTEIN PHOU"/>
    <property type="match status" value="1"/>
</dbReference>
<evidence type="ECO:0000256" key="2">
    <source>
        <dbReference type="ARBA" id="ARBA00008107"/>
    </source>
</evidence>
<evidence type="ECO:0000313" key="10">
    <source>
        <dbReference type="EMBL" id="ETR72018.1"/>
    </source>
</evidence>
<dbReference type="InterPro" id="IPR026022">
    <property type="entry name" value="PhoU_dom"/>
</dbReference>
<name>A0A1V1PB45_9BACT</name>
<dbReference type="NCBIfam" id="TIGR02135">
    <property type="entry name" value="phoU_full"/>
    <property type="match status" value="1"/>
</dbReference>
<protein>
    <recommendedName>
        <fullName evidence="8">Phosphate-specific transport system accessory protein PhoU</fullName>
    </recommendedName>
</protein>
<comment type="subunit">
    <text evidence="3 8">Homodimer.</text>
</comment>
<dbReference type="GO" id="GO:0005737">
    <property type="term" value="C:cytoplasm"/>
    <property type="evidence" value="ECO:0007669"/>
    <property type="project" value="UniProtKB-SubCell"/>
</dbReference>
<dbReference type="Gene3D" id="1.20.58.220">
    <property type="entry name" value="Phosphate transport system protein phou homolog 2, domain 2"/>
    <property type="match status" value="1"/>
</dbReference>
<evidence type="ECO:0000256" key="5">
    <source>
        <dbReference type="ARBA" id="ARBA00022490"/>
    </source>
</evidence>
<dbReference type="SUPFAM" id="SSF109755">
    <property type="entry name" value="PhoU-like"/>
    <property type="match status" value="1"/>
</dbReference>
<dbReference type="InterPro" id="IPR038078">
    <property type="entry name" value="PhoU-like_sf"/>
</dbReference>
<accession>A0A1V1PB45</accession>
<dbReference type="AlphaFoldDB" id="A0A1V1PB45"/>
<keyword evidence="4 8" id="KW-0813">Transport</keyword>
<feature type="domain" description="PhoU" evidence="9">
    <location>
        <begin position="124"/>
        <end position="206"/>
    </location>
</feature>
<proteinExistence type="inferred from homology"/>
<dbReference type="PANTHER" id="PTHR42930">
    <property type="entry name" value="PHOSPHATE-SPECIFIC TRANSPORT SYSTEM ACCESSORY PROTEIN PHOU"/>
    <property type="match status" value="1"/>
</dbReference>
<feature type="domain" description="PhoU" evidence="9">
    <location>
        <begin position="17"/>
        <end position="104"/>
    </location>
</feature>
<evidence type="ECO:0000256" key="6">
    <source>
        <dbReference type="ARBA" id="ARBA00022592"/>
    </source>
</evidence>
<organism evidence="10 11">
    <name type="scientific">Candidatus Magnetoglobus multicellularis str. Araruama</name>
    <dbReference type="NCBI Taxonomy" id="890399"/>
    <lineage>
        <taxon>Bacteria</taxon>
        <taxon>Pseudomonadati</taxon>
        <taxon>Thermodesulfobacteriota</taxon>
        <taxon>Desulfobacteria</taxon>
        <taxon>Desulfobacterales</taxon>
        <taxon>Desulfobacteraceae</taxon>
        <taxon>Candidatus Magnetoglobus</taxon>
    </lineage>
</organism>